<dbReference type="AlphaFoldDB" id="A0A1F6N262"/>
<dbReference type="GO" id="GO:0005737">
    <property type="term" value="C:cytoplasm"/>
    <property type="evidence" value="ECO:0007669"/>
    <property type="project" value="UniProtKB-SubCell"/>
</dbReference>
<reference evidence="5 6" key="1">
    <citation type="journal article" date="2016" name="Nat. Commun.">
        <title>Thousands of microbial genomes shed light on interconnected biogeochemical processes in an aquifer system.</title>
        <authorList>
            <person name="Anantharaman K."/>
            <person name="Brown C.T."/>
            <person name="Hug L.A."/>
            <person name="Sharon I."/>
            <person name="Castelle C.J."/>
            <person name="Probst A.J."/>
            <person name="Thomas B.C."/>
            <person name="Singh A."/>
            <person name="Wilkins M.J."/>
            <person name="Karaoz U."/>
            <person name="Brodie E.L."/>
            <person name="Williams K.H."/>
            <person name="Hubbard S.S."/>
            <person name="Banfield J.F."/>
        </authorList>
    </citation>
    <scope>NUCLEOTIDE SEQUENCE [LARGE SCALE GENOMIC DNA]</scope>
</reference>
<evidence type="ECO:0000313" key="5">
    <source>
        <dbReference type="EMBL" id="OGH77971.1"/>
    </source>
</evidence>
<dbReference type="PIRSF" id="PIRSF002599">
    <property type="entry name" value="Cold_shock_A"/>
    <property type="match status" value="1"/>
</dbReference>
<comment type="caution">
    <text evidence="5">The sequence shown here is derived from an EMBL/GenBank/DDBJ whole genome shotgun (WGS) entry which is preliminary data.</text>
</comment>
<dbReference type="Gene3D" id="2.40.50.140">
    <property type="entry name" value="Nucleic acid-binding proteins"/>
    <property type="match status" value="1"/>
</dbReference>
<comment type="subcellular location">
    <subcellularLocation>
        <location evidence="1 3">Cytoplasm</location>
    </subcellularLocation>
</comment>
<dbReference type="PANTHER" id="PTHR11544">
    <property type="entry name" value="COLD SHOCK DOMAIN CONTAINING PROTEINS"/>
    <property type="match status" value="1"/>
</dbReference>
<dbReference type="GO" id="GO:0003676">
    <property type="term" value="F:nucleic acid binding"/>
    <property type="evidence" value="ECO:0007669"/>
    <property type="project" value="InterPro"/>
</dbReference>
<dbReference type="PROSITE" id="PS51857">
    <property type="entry name" value="CSD_2"/>
    <property type="match status" value="1"/>
</dbReference>
<organism evidence="5 6">
    <name type="scientific">Candidatus Magasanikbacteria bacterium RIFCSPLOWO2_01_FULL_40_15</name>
    <dbReference type="NCBI Taxonomy" id="1798686"/>
    <lineage>
        <taxon>Bacteria</taxon>
        <taxon>Candidatus Magasanikiibacteriota</taxon>
    </lineage>
</organism>
<proteinExistence type="predicted"/>
<dbReference type="SMART" id="SM00357">
    <property type="entry name" value="CSP"/>
    <property type="match status" value="1"/>
</dbReference>
<dbReference type="InterPro" id="IPR002059">
    <property type="entry name" value="CSP_DNA-bd"/>
</dbReference>
<dbReference type="Proteomes" id="UP000177040">
    <property type="component" value="Unassembled WGS sequence"/>
</dbReference>
<dbReference type="InterPro" id="IPR050181">
    <property type="entry name" value="Cold_shock_domain"/>
</dbReference>
<dbReference type="InterPro" id="IPR019844">
    <property type="entry name" value="CSD_CS"/>
</dbReference>
<sequence length="67" mass="7194">MKGTIKTIVAEKNFGFITPENGGKDIFFHASSLVVGLEFSQLKAGDMVSFDVEESEKGPRAANVTMA</sequence>
<dbReference type="CDD" id="cd04458">
    <property type="entry name" value="CSP_CDS"/>
    <property type="match status" value="1"/>
</dbReference>
<dbReference type="InterPro" id="IPR012340">
    <property type="entry name" value="NA-bd_OB-fold"/>
</dbReference>
<accession>A0A1F6N262</accession>
<name>A0A1F6N262_9BACT</name>
<evidence type="ECO:0000256" key="1">
    <source>
        <dbReference type="ARBA" id="ARBA00004496"/>
    </source>
</evidence>
<evidence type="ECO:0000313" key="6">
    <source>
        <dbReference type="Proteomes" id="UP000177040"/>
    </source>
</evidence>
<dbReference type="PRINTS" id="PR00050">
    <property type="entry name" value="COLDSHOCK"/>
</dbReference>
<dbReference type="InterPro" id="IPR012156">
    <property type="entry name" value="Cold_shock_CspA"/>
</dbReference>
<evidence type="ECO:0000256" key="2">
    <source>
        <dbReference type="ARBA" id="ARBA00022490"/>
    </source>
</evidence>
<keyword evidence="2" id="KW-0963">Cytoplasm</keyword>
<dbReference type="PROSITE" id="PS00352">
    <property type="entry name" value="CSD_1"/>
    <property type="match status" value="1"/>
</dbReference>
<dbReference type="EMBL" id="MFQH01000020">
    <property type="protein sequence ID" value="OGH77971.1"/>
    <property type="molecule type" value="Genomic_DNA"/>
</dbReference>
<gene>
    <name evidence="5" type="ORF">A2983_01360</name>
</gene>
<feature type="domain" description="CSD" evidence="4">
    <location>
        <begin position="1"/>
        <end position="66"/>
    </location>
</feature>
<protein>
    <submittedName>
        <fullName evidence="5">Cold-shock protein</fullName>
    </submittedName>
</protein>
<dbReference type="InterPro" id="IPR011129">
    <property type="entry name" value="CSD"/>
</dbReference>
<evidence type="ECO:0000259" key="4">
    <source>
        <dbReference type="PROSITE" id="PS51857"/>
    </source>
</evidence>
<evidence type="ECO:0000256" key="3">
    <source>
        <dbReference type="RuleBase" id="RU000408"/>
    </source>
</evidence>
<dbReference type="Pfam" id="PF00313">
    <property type="entry name" value="CSD"/>
    <property type="match status" value="1"/>
</dbReference>
<dbReference type="SUPFAM" id="SSF50249">
    <property type="entry name" value="Nucleic acid-binding proteins"/>
    <property type="match status" value="1"/>
</dbReference>